<comment type="caution">
    <text evidence="1">The sequence shown here is derived from an EMBL/GenBank/DDBJ whole genome shotgun (WGS) entry which is preliminary data.</text>
</comment>
<dbReference type="Proteomes" id="UP000178585">
    <property type="component" value="Unassembled WGS sequence"/>
</dbReference>
<dbReference type="EMBL" id="MEWZ01000006">
    <property type="protein sequence ID" value="OGC87192.1"/>
    <property type="molecule type" value="Genomic_DNA"/>
</dbReference>
<dbReference type="AlphaFoldDB" id="A0A1F4XZR3"/>
<evidence type="ECO:0008006" key="3">
    <source>
        <dbReference type="Google" id="ProtNLM"/>
    </source>
</evidence>
<organism evidence="1 2">
    <name type="scientific">Candidatus Adlerbacteria bacterium RIFCSPLOWO2_01_FULL_54_21b</name>
    <dbReference type="NCBI Taxonomy" id="1797245"/>
    <lineage>
        <taxon>Bacteria</taxon>
        <taxon>Candidatus Adleribacteriota</taxon>
    </lineage>
</organism>
<dbReference type="STRING" id="1797245.A2949_00610"/>
<accession>A0A1F4XZR3</accession>
<name>A0A1F4XZR3_9BACT</name>
<sequence>MRKIYSKIKDLIRKVRDGLFLASSRSYAEQYIEPFVREKYELSDPESNDHDGVDKDGKRYEIKASKVLRATSNSKKLKTILDRILFETENVETNRLIPFSECKTAKYLANIQNVKRDHFDYLLYVLLFEDCVKIFTAKKEEIGTGIFPSWSDKHGRYDAHGKSGQFPVTRSTIQWHLDNHLKDTVSYEEMKDVYSKLSP</sequence>
<gene>
    <name evidence="1" type="ORF">A2949_00610</name>
</gene>
<reference evidence="1 2" key="1">
    <citation type="journal article" date="2016" name="Nat. Commun.">
        <title>Thousands of microbial genomes shed light on interconnected biogeochemical processes in an aquifer system.</title>
        <authorList>
            <person name="Anantharaman K."/>
            <person name="Brown C.T."/>
            <person name="Hug L.A."/>
            <person name="Sharon I."/>
            <person name="Castelle C.J."/>
            <person name="Probst A.J."/>
            <person name="Thomas B.C."/>
            <person name="Singh A."/>
            <person name="Wilkins M.J."/>
            <person name="Karaoz U."/>
            <person name="Brodie E.L."/>
            <person name="Williams K.H."/>
            <person name="Hubbard S.S."/>
            <person name="Banfield J.F."/>
        </authorList>
    </citation>
    <scope>NUCLEOTIDE SEQUENCE [LARGE SCALE GENOMIC DNA]</scope>
</reference>
<proteinExistence type="predicted"/>
<evidence type="ECO:0000313" key="2">
    <source>
        <dbReference type="Proteomes" id="UP000178585"/>
    </source>
</evidence>
<protein>
    <recommendedName>
        <fullName evidence="3">Restriction endonuclease</fullName>
    </recommendedName>
</protein>
<evidence type="ECO:0000313" key="1">
    <source>
        <dbReference type="EMBL" id="OGC87192.1"/>
    </source>
</evidence>